<name>A0A0F9NDK6_9ZZZZ</name>
<accession>A0A0F9NDK6</accession>
<gene>
    <name evidence="1" type="ORF">LCGC14_1275260</name>
</gene>
<dbReference type="EMBL" id="LAZR01007197">
    <property type="protein sequence ID" value="KKM86805.1"/>
    <property type="molecule type" value="Genomic_DNA"/>
</dbReference>
<evidence type="ECO:0000313" key="1">
    <source>
        <dbReference type="EMBL" id="KKM86805.1"/>
    </source>
</evidence>
<dbReference type="AlphaFoldDB" id="A0A0F9NDK6"/>
<sequence length="71" mass="8049">MNSDDRMKPRQAIDLHDLEQSIAVMGDMFPPLWRKMYTRSIEEGFTEEQAFALVQTYILSGAVQGVNGTGR</sequence>
<comment type="caution">
    <text evidence="1">The sequence shown here is derived from an EMBL/GenBank/DDBJ whole genome shotgun (WGS) entry which is preliminary data.</text>
</comment>
<reference evidence="1" key="1">
    <citation type="journal article" date="2015" name="Nature">
        <title>Complex archaea that bridge the gap between prokaryotes and eukaryotes.</title>
        <authorList>
            <person name="Spang A."/>
            <person name="Saw J.H."/>
            <person name="Jorgensen S.L."/>
            <person name="Zaremba-Niedzwiedzka K."/>
            <person name="Martijn J."/>
            <person name="Lind A.E."/>
            <person name="van Eijk R."/>
            <person name="Schleper C."/>
            <person name="Guy L."/>
            <person name="Ettema T.J."/>
        </authorList>
    </citation>
    <scope>NUCLEOTIDE SEQUENCE</scope>
</reference>
<protein>
    <submittedName>
        <fullName evidence="1">Uncharacterized protein</fullName>
    </submittedName>
</protein>
<organism evidence="1">
    <name type="scientific">marine sediment metagenome</name>
    <dbReference type="NCBI Taxonomy" id="412755"/>
    <lineage>
        <taxon>unclassified sequences</taxon>
        <taxon>metagenomes</taxon>
        <taxon>ecological metagenomes</taxon>
    </lineage>
</organism>
<proteinExistence type="predicted"/>